<accession>A0A1I2JS76</accession>
<keyword evidence="1" id="KW-0812">Transmembrane</keyword>
<dbReference type="AlphaFoldDB" id="A0A1I2JS76"/>
<proteinExistence type="predicted"/>
<evidence type="ECO:0000256" key="1">
    <source>
        <dbReference type="SAM" id="Phobius"/>
    </source>
</evidence>
<reference evidence="2 3" key="1">
    <citation type="submission" date="2016-10" db="EMBL/GenBank/DDBJ databases">
        <authorList>
            <person name="de Groot N.N."/>
        </authorList>
    </citation>
    <scope>NUCLEOTIDE SEQUENCE [LARGE SCALE GENOMIC DNA]</scope>
    <source>
        <strain evidence="2 3">NLAE-zl-G419</strain>
    </source>
</reference>
<dbReference type="STRING" id="1529.SAMN04487885_10345"/>
<sequence>MIGLMMKDLYFLRDSFVIAIISLVALGFGITILSTPTVFLVLAPVVFSSTIVSTISKDRQSNWDKYAKTMPIEKSSIPGSKYILFLLSVCFGTLLGLLMSTFGLIVKQNLNLNELMISMLFGISIALLSGSMSIPANYLLSEEKAILVQILSYTAITIIITALVYILNLFIQIKEYKELMSFIFLIFSLIMYFISWKICKSKFSKMEE</sequence>
<name>A0A1I2JS76_9CLOT</name>
<evidence type="ECO:0000313" key="3">
    <source>
        <dbReference type="Proteomes" id="UP000182135"/>
    </source>
</evidence>
<dbReference type="Proteomes" id="UP000182135">
    <property type="component" value="Unassembled WGS sequence"/>
</dbReference>
<organism evidence="2 3">
    <name type="scientific">Clostridium cadaveris</name>
    <dbReference type="NCBI Taxonomy" id="1529"/>
    <lineage>
        <taxon>Bacteria</taxon>
        <taxon>Bacillati</taxon>
        <taxon>Bacillota</taxon>
        <taxon>Clostridia</taxon>
        <taxon>Eubacteriales</taxon>
        <taxon>Clostridiaceae</taxon>
        <taxon>Clostridium</taxon>
    </lineage>
</organism>
<keyword evidence="1" id="KW-0472">Membrane</keyword>
<dbReference type="eggNOG" id="ENOG503344W">
    <property type="taxonomic scope" value="Bacteria"/>
</dbReference>
<dbReference type="OrthoDB" id="1655186at2"/>
<feature type="transmembrane region" description="Helical" evidence="1">
    <location>
        <begin position="179"/>
        <end position="199"/>
    </location>
</feature>
<feature type="transmembrane region" description="Helical" evidence="1">
    <location>
        <begin position="117"/>
        <end position="138"/>
    </location>
</feature>
<keyword evidence="3" id="KW-1185">Reference proteome</keyword>
<dbReference type="RefSeq" id="WP_027638559.1">
    <property type="nucleotide sequence ID" value="NZ_FOOE01000003.1"/>
</dbReference>
<dbReference type="InterPro" id="IPR025699">
    <property type="entry name" value="ABC2_memb-like"/>
</dbReference>
<gene>
    <name evidence="2" type="ORF">SAMN04487885_10345</name>
</gene>
<protein>
    <submittedName>
        <fullName evidence="2">ABC-2 family transporter protein</fullName>
    </submittedName>
</protein>
<evidence type="ECO:0000313" key="2">
    <source>
        <dbReference type="EMBL" id="SFF57434.1"/>
    </source>
</evidence>
<feature type="transmembrane region" description="Helical" evidence="1">
    <location>
        <begin position="12"/>
        <end position="32"/>
    </location>
</feature>
<keyword evidence="1" id="KW-1133">Transmembrane helix</keyword>
<dbReference type="Pfam" id="PF13346">
    <property type="entry name" value="ABC2_membrane_5"/>
    <property type="match status" value="1"/>
</dbReference>
<feature type="transmembrane region" description="Helical" evidence="1">
    <location>
        <begin position="82"/>
        <end position="105"/>
    </location>
</feature>
<dbReference type="EMBL" id="FOOE01000003">
    <property type="protein sequence ID" value="SFF57434.1"/>
    <property type="molecule type" value="Genomic_DNA"/>
</dbReference>
<feature type="transmembrane region" description="Helical" evidence="1">
    <location>
        <begin position="150"/>
        <end position="173"/>
    </location>
</feature>